<dbReference type="Proteomes" id="UP000664288">
    <property type="component" value="Unassembled WGS sequence"/>
</dbReference>
<sequence>MTMWSAAGGERPSGFRMAVEDLFARYAEGFGDFDLNAVLDCFAYPVTIWQLGKGTVFADAEELAENVEALFDVFESEEIVRSEFAILDASASGNAAFVALSWTQERADGDPAMEFTCRYALRRNDLSGQWLIALVVNEEEVSPR</sequence>
<evidence type="ECO:0008006" key="3">
    <source>
        <dbReference type="Google" id="ProtNLM"/>
    </source>
</evidence>
<organism evidence="1 2">
    <name type="scientific">Jiella sonneratiae</name>
    <dbReference type="NCBI Taxonomy" id="2816856"/>
    <lineage>
        <taxon>Bacteria</taxon>
        <taxon>Pseudomonadati</taxon>
        <taxon>Pseudomonadota</taxon>
        <taxon>Alphaproteobacteria</taxon>
        <taxon>Hyphomicrobiales</taxon>
        <taxon>Aurantimonadaceae</taxon>
        <taxon>Jiella</taxon>
    </lineage>
</organism>
<dbReference type="RefSeq" id="WP_207352954.1">
    <property type="nucleotide sequence ID" value="NZ_JAFMPY010000037.1"/>
</dbReference>
<proteinExistence type="predicted"/>
<evidence type="ECO:0000313" key="2">
    <source>
        <dbReference type="Proteomes" id="UP000664288"/>
    </source>
</evidence>
<comment type="caution">
    <text evidence="1">The sequence shown here is derived from an EMBL/GenBank/DDBJ whole genome shotgun (WGS) entry which is preliminary data.</text>
</comment>
<accession>A0ABS3JAY1</accession>
<protein>
    <recommendedName>
        <fullName evidence="3">DUF4440 domain-containing protein</fullName>
    </recommendedName>
</protein>
<dbReference type="Gene3D" id="3.10.450.50">
    <property type="match status" value="1"/>
</dbReference>
<gene>
    <name evidence="1" type="ORF">J1C47_21950</name>
</gene>
<dbReference type="SUPFAM" id="SSF54427">
    <property type="entry name" value="NTF2-like"/>
    <property type="match status" value="1"/>
</dbReference>
<reference evidence="1 2" key="1">
    <citation type="submission" date="2021-03" db="EMBL/GenBank/DDBJ databases">
        <title>Whole genome sequence of Jiella sp. MQZ13P-4.</title>
        <authorList>
            <person name="Tuo L."/>
        </authorList>
    </citation>
    <scope>NUCLEOTIDE SEQUENCE [LARGE SCALE GENOMIC DNA]</scope>
    <source>
        <strain evidence="1 2">MQZ13P-4</strain>
    </source>
</reference>
<name>A0ABS3JAY1_9HYPH</name>
<dbReference type="EMBL" id="JAFMPY010000037">
    <property type="protein sequence ID" value="MBO0906322.1"/>
    <property type="molecule type" value="Genomic_DNA"/>
</dbReference>
<evidence type="ECO:0000313" key="1">
    <source>
        <dbReference type="EMBL" id="MBO0906322.1"/>
    </source>
</evidence>
<keyword evidence="2" id="KW-1185">Reference proteome</keyword>
<dbReference type="InterPro" id="IPR032710">
    <property type="entry name" value="NTF2-like_dom_sf"/>
</dbReference>